<feature type="compositionally biased region" description="Polar residues" evidence="1">
    <location>
        <begin position="463"/>
        <end position="478"/>
    </location>
</feature>
<dbReference type="Proteomes" id="UP001358417">
    <property type="component" value="Unassembled WGS sequence"/>
</dbReference>
<dbReference type="AlphaFoldDB" id="A0AAV9NLV0"/>
<keyword evidence="3" id="KW-1185">Reference proteome</keyword>
<dbReference type="PANTHER" id="PTHR37540:SF5">
    <property type="entry name" value="TRANSCRIPTION FACTOR DOMAIN-CONTAINING PROTEIN"/>
    <property type="match status" value="1"/>
</dbReference>
<comment type="caution">
    <text evidence="2">The sequence shown here is derived from an EMBL/GenBank/DDBJ whole genome shotgun (WGS) entry which is preliminary data.</text>
</comment>
<name>A0AAV9NLV0_9EURO</name>
<feature type="compositionally biased region" description="Basic and acidic residues" evidence="1">
    <location>
        <begin position="1"/>
        <end position="10"/>
    </location>
</feature>
<dbReference type="RefSeq" id="XP_064709082.1">
    <property type="nucleotide sequence ID" value="XM_064854356.1"/>
</dbReference>
<dbReference type="EMBL" id="JAVRRD010000005">
    <property type="protein sequence ID" value="KAK5058559.1"/>
    <property type="molecule type" value="Genomic_DNA"/>
</dbReference>
<accession>A0AAV9NLV0</accession>
<dbReference type="GeneID" id="89978977"/>
<sequence>MTDRQGELMRRRERRASTLLSRNPLQLPTSDDDSEYSRCPSPLLTINSGYRVDPFTSYPVAEASRGVRYMIDYYTQVWAPQQASASSIVGERNTLVTTILPLALQNEMLFEATIAMSRAAWVARRGSEPLNDKMLLRHRGKAMSDLRSSLSGPHQRVSTYVLLTMSTLLTMNYMINDIVSFRVHLHALEKMLQATNHKEENEIVHFVRGRVLAFGVLASFLQANQPSYATRVNEPGHRISTLTYPGHPFPPDLCEIVSKLPEGFSEVALSGSIAIELISFLVKLTELVTWMSLSPSQKSDDSQPELTMQRAIYDLQCLSVLPLTSTEGQIVRAVLAFCLHVYNEMSYRIPLARPLHPLLEVFDNPAQFPRSPWLQRCLLWSSIVTASAWDTQIDAVPRTHYVLEKSLNQVPEARSWEETKEVMQKFFWVGSLEEQWEICWRAAAFRRFRQRRGASQIHAVSELLQSDRAQTSETPSSHSHGRVKSEPQDAE</sequence>
<evidence type="ECO:0008006" key="4">
    <source>
        <dbReference type="Google" id="ProtNLM"/>
    </source>
</evidence>
<feature type="compositionally biased region" description="Polar residues" evidence="1">
    <location>
        <begin position="18"/>
        <end position="29"/>
    </location>
</feature>
<feature type="region of interest" description="Disordered" evidence="1">
    <location>
        <begin position="463"/>
        <end position="491"/>
    </location>
</feature>
<evidence type="ECO:0000313" key="3">
    <source>
        <dbReference type="Proteomes" id="UP001358417"/>
    </source>
</evidence>
<evidence type="ECO:0000313" key="2">
    <source>
        <dbReference type="EMBL" id="KAK5058559.1"/>
    </source>
</evidence>
<evidence type="ECO:0000256" key="1">
    <source>
        <dbReference type="SAM" id="MobiDB-lite"/>
    </source>
</evidence>
<reference evidence="2 3" key="1">
    <citation type="submission" date="2023-08" db="EMBL/GenBank/DDBJ databases">
        <title>Black Yeasts Isolated from many extreme environments.</title>
        <authorList>
            <person name="Coleine C."/>
            <person name="Stajich J.E."/>
            <person name="Selbmann L."/>
        </authorList>
    </citation>
    <scope>NUCLEOTIDE SEQUENCE [LARGE SCALE GENOMIC DNA]</scope>
    <source>
        <strain evidence="2 3">CCFEE 5792</strain>
    </source>
</reference>
<protein>
    <recommendedName>
        <fullName evidence="4">Transcription factor domain-containing protein</fullName>
    </recommendedName>
</protein>
<dbReference type="Pfam" id="PF11951">
    <property type="entry name" value="Fungal_trans_2"/>
    <property type="match status" value="1"/>
</dbReference>
<organism evidence="2 3">
    <name type="scientific">Exophiala bonariae</name>
    <dbReference type="NCBI Taxonomy" id="1690606"/>
    <lineage>
        <taxon>Eukaryota</taxon>
        <taxon>Fungi</taxon>
        <taxon>Dikarya</taxon>
        <taxon>Ascomycota</taxon>
        <taxon>Pezizomycotina</taxon>
        <taxon>Eurotiomycetes</taxon>
        <taxon>Chaetothyriomycetidae</taxon>
        <taxon>Chaetothyriales</taxon>
        <taxon>Herpotrichiellaceae</taxon>
        <taxon>Exophiala</taxon>
    </lineage>
</organism>
<proteinExistence type="predicted"/>
<dbReference type="PANTHER" id="PTHR37540">
    <property type="entry name" value="TRANSCRIPTION FACTOR (ACR-2), PUTATIVE-RELATED-RELATED"/>
    <property type="match status" value="1"/>
</dbReference>
<dbReference type="InterPro" id="IPR021858">
    <property type="entry name" value="Fun_TF"/>
</dbReference>
<gene>
    <name evidence="2" type="ORF">LTR84_010822</name>
</gene>
<feature type="region of interest" description="Disordered" evidence="1">
    <location>
        <begin position="1"/>
        <end position="38"/>
    </location>
</feature>